<evidence type="ECO:0000313" key="1">
    <source>
        <dbReference type="Proteomes" id="UP000050790"/>
    </source>
</evidence>
<protein>
    <submittedName>
        <fullName evidence="2">Uncharacterized protein</fullName>
    </submittedName>
</protein>
<name>A0AA84ZPS2_9TREM</name>
<dbReference type="Proteomes" id="UP000050790">
    <property type="component" value="Unassembled WGS sequence"/>
</dbReference>
<dbReference type="WBParaSite" id="SMRG1_41970.1">
    <property type="protein sequence ID" value="SMRG1_41970.1"/>
    <property type="gene ID" value="SMRG1_41970"/>
</dbReference>
<organism evidence="1 2">
    <name type="scientific">Schistosoma margrebowiei</name>
    <dbReference type="NCBI Taxonomy" id="48269"/>
    <lineage>
        <taxon>Eukaryota</taxon>
        <taxon>Metazoa</taxon>
        <taxon>Spiralia</taxon>
        <taxon>Lophotrochozoa</taxon>
        <taxon>Platyhelminthes</taxon>
        <taxon>Trematoda</taxon>
        <taxon>Digenea</taxon>
        <taxon>Strigeidida</taxon>
        <taxon>Schistosomatoidea</taxon>
        <taxon>Schistosomatidae</taxon>
        <taxon>Schistosoma</taxon>
    </lineage>
</organism>
<sequence>MKRYWNWIDQTLKESSNRITRHALNLNPEGKRKSGILKNGLRREIEAGMKSMNNNWEELERITQNRAICRMLVCGLCSSRWSIRC</sequence>
<evidence type="ECO:0000313" key="2">
    <source>
        <dbReference type="WBParaSite" id="SMRG1_41970.1"/>
    </source>
</evidence>
<reference evidence="2" key="1">
    <citation type="submission" date="2023-11" db="UniProtKB">
        <authorList>
            <consortium name="WormBaseParasite"/>
        </authorList>
    </citation>
    <scope>IDENTIFICATION</scope>
</reference>
<dbReference type="AlphaFoldDB" id="A0AA84ZPS2"/>
<accession>A0AA84ZPS2</accession>
<proteinExistence type="predicted"/>